<reference evidence="11" key="2">
    <citation type="submission" date="2023-05" db="EMBL/GenBank/DDBJ databases">
        <authorList>
            <person name="Schelkunov M.I."/>
        </authorList>
    </citation>
    <scope>NUCLEOTIDE SEQUENCE</scope>
    <source>
        <strain evidence="11">Hsosn_3</strain>
        <tissue evidence="11">Leaf</tissue>
    </source>
</reference>
<dbReference type="Proteomes" id="UP001237642">
    <property type="component" value="Unassembled WGS sequence"/>
</dbReference>
<feature type="domain" description="C2H2-type" evidence="10">
    <location>
        <begin position="39"/>
        <end position="66"/>
    </location>
</feature>
<accession>A0AAD8HXM7</accession>
<dbReference type="SUPFAM" id="SSF57667">
    <property type="entry name" value="beta-beta-alpha zinc fingers"/>
    <property type="match status" value="1"/>
</dbReference>
<evidence type="ECO:0000256" key="5">
    <source>
        <dbReference type="ARBA" id="ARBA00023015"/>
    </source>
</evidence>
<evidence type="ECO:0000313" key="11">
    <source>
        <dbReference type="EMBL" id="KAK1374699.1"/>
    </source>
</evidence>
<dbReference type="GO" id="GO:0005634">
    <property type="term" value="C:nucleus"/>
    <property type="evidence" value="ECO:0007669"/>
    <property type="project" value="UniProtKB-SubCell"/>
</dbReference>
<evidence type="ECO:0000256" key="6">
    <source>
        <dbReference type="ARBA" id="ARBA00023163"/>
    </source>
</evidence>
<evidence type="ECO:0000256" key="4">
    <source>
        <dbReference type="ARBA" id="ARBA00022833"/>
    </source>
</evidence>
<feature type="compositionally biased region" description="Low complexity" evidence="9">
    <location>
        <begin position="73"/>
        <end position="90"/>
    </location>
</feature>
<evidence type="ECO:0000313" key="12">
    <source>
        <dbReference type="Proteomes" id="UP001237642"/>
    </source>
</evidence>
<dbReference type="Gene3D" id="3.30.160.60">
    <property type="entry name" value="Classic Zinc Finger"/>
    <property type="match status" value="1"/>
</dbReference>
<comment type="subcellular location">
    <subcellularLocation>
        <location evidence="1">Nucleus</location>
    </subcellularLocation>
</comment>
<evidence type="ECO:0000256" key="1">
    <source>
        <dbReference type="ARBA" id="ARBA00004123"/>
    </source>
</evidence>
<evidence type="ECO:0000256" key="8">
    <source>
        <dbReference type="PROSITE-ProRule" id="PRU00042"/>
    </source>
</evidence>
<dbReference type="PROSITE" id="PS00028">
    <property type="entry name" value="ZINC_FINGER_C2H2_1"/>
    <property type="match status" value="1"/>
</dbReference>
<evidence type="ECO:0000256" key="3">
    <source>
        <dbReference type="ARBA" id="ARBA00022771"/>
    </source>
</evidence>
<keyword evidence="2" id="KW-0479">Metal-binding</keyword>
<dbReference type="InterPro" id="IPR036236">
    <property type="entry name" value="Znf_C2H2_sf"/>
</dbReference>
<protein>
    <submittedName>
        <fullName evidence="11">C2H2-type domain-containing protein</fullName>
    </submittedName>
</protein>
<keyword evidence="5" id="KW-0805">Transcription regulation</keyword>
<evidence type="ECO:0000256" key="2">
    <source>
        <dbReference type="ARBA" id="ARBA00022723"/>
    </source>
</evidence>
<dbReference type="PANTHER" id="PTHR45801:SF107">
    <property type="entry name" value="TRANSCRIPTIONAL REGULATOR SUPERMAN-LIKE"/>
    <property type="match status" value="1"/>
</dbReference>
<keyword evidence="3 8" id="KW-0863">Zinc-finger</keyword>
<dbReference type="PROSITE" id="PS50157">
    <property type="entry name" value="ZINC_FINGER_C2H2_2"/>
    <property type="match status" value="1"/>
</dbReference>
<reference evidence="11" key="1">
    <citation type="submission" date="2023-02" db="EMBL/GenBank/DDBJ databases">
        <title>Genome of toxic invasive species Heracleum sosnowskyi carries increased number of genes despite the absence of recent whole-genome duplications.</title>
        <authorList>
            <person name="Schelkunov M."/>
            <person name="Shtratnikova V."/>
            <person name="Makarenko M."/>
            <person name="Klepikova A."/>
            <person name="Omelchenko D."/>
            <person name="Novikova G."/>
            <person name="Obukhova E."/>
            <person name="Bogdanov V."/>
            <person name="Penin A."/>
            <person name="Logacheva M."/>
        </authorList>
    </citation>
    <scope>NUCLEOTIDE SEQUENCE</scope>
    <source>
        <strain evidence="11">Hsosn_3</strain>
        <tissue evidence="11">Leaf</tissue>
    </source>
</reference>
<organism evidence="11 12">
    <name type="scientific">Heracleum sosnowskyi</name>
    <dbReference type="NCBI Taxonomy" id="360622"/>
    <lineage>
        <taxon>Eukaryota</taxon>
        <taxon>Viridiplantae</taxon>
        <taxon>Streptophyta</taxon>
        <taxon>Embryophyta</taxon>
        <taxon>Tracheophyta</taxon>
        <taxon>Spermatophyta</taxon>
        <taxon>Magnoliopsida</taxon>
        <taxon>eudicotyledons</taxon>
        <taxon>Gunneridae</taxon>
        <taxon>Pentapetalae</taxon>
        <taxon>asterids</taxon>
        <taxon>campanulids</taxon>
        <taxon>Apiales</taxon>
        <taxon>Apiaceae</taxon>
        <taxon>Apioideae</taxon>
        <taxon>apioid superclade</taxon>
        <taxon>Tordylieae</taxon>
        <taxon>Tordyliinae</taxon>
        <taxon>Heracleum</taxon>
    </lineage>
</organism>
<proteinExistence type="predicted"/>
<dbReference type="SMART" id="SM00355">
    <property type="entry name" value="ZnF_C2H2"/>
    <property type="match status" value="1"/>
</dbReference>
<dbReference type="InterPro" id="IPR013087">
    <property type="entry name" value="Znf_C2H2_type"/>
</dbReference>
<evidence type="ECO:0000256" key="7">
    <source>
        <dbReference type="ARBA" id="ARBA00023242"/>
    </source>
</evidence>
<comment type="caution">
    <text evidence="11">The sequence shown here is derived from an EMBL/GenBank/DDBJ whole genome shotgun (WGS) entry which is preliminary data.</text>
</comment>
<dbReference type="PANTHER" id="PTHR45801">
    <property type="entry name" value="OS07G0101800 PROTEIN"/>
    <property type="match status" value="1"/>
</dbReference>
<evidence type="ECO:0000256" key="9">
    <source>
        <dbReference type="SAM" id="MobiDB-lite"/>
    </source>
</evidence>
<feature type="region of interest" description="Disordered" evidence="9">
    <location>
        <begin position="55"/>
        <end position="94"/>
    </location>
</feature>
<sequence>MDKVNLSGRDHKFKGRWDGTNFSFERDGNYGFSWPPRNYNCTFCKKEFKSAQALGGHMNVHRRDRAKQLTQQHSSSSSSSEVNTSSHLHSNPNPKPNLNYDYNLFLSPSHTSSAAVPATRFLTNYMMGCSAPNFNNAVSDQDDGLAVSPQIREIRKKLAVEANNRNEFKGTLMKQDKIYDESRVHKKKNNQLLGLDLNMTSTGRDGNDNLDLELRLGSF</sequence>
<dbReference type="AlphaFoldDB" id="A0AAD8HXM7"/>
<keyword evidence="6" id="KW-0804">Transcription</keyword>
<dbReference type="Pfam" id="PF13912">
    <property type="entry name" value="zf-C2H2_6"/>
    <property type="match status" value="1"/>
</dbReference>
<dbReference type="GO" id="GO:0008270">
    <property type="term" value="F:zinc ion binding"/>
    <property type="evidence" value="ECO:0007669"/>
    <property type="project" value="UniProtKB-KW"/>
</dbReference>
<dbReference type="EMBL" id="JAUIZM010000007">
    <property type="protein sequence ID" value="KAK1374699.1"/>
    <property type="molecule type" value="Genomic_DNA"/>
</dbReference>
<keyword evidence="7" id="KW-0539">Nucleus</keyword>
<keyword evidence="4" id="KW-0862">Zinc</keyword>
<keyword evidence="12" id="KW-1185">Reference proteome</keyword>
<name>A0AAD8HXM7_9APIA</name>
<dbReference type="InterPro" id="IPR052426">
    <property type="entry name" value="Plant_dev_regulator"/>
</dbReference>
<evidence type="ECO:0000259" key="10">
    <source>
        <dbReference type="PROSITE" id="PS50157"/>
    </source>
</evidence>
<gene>
    <name evidence="11" type="ORF">POM88_030892</name>
</gene>